<name>A0A2V1GZ88_9GAMM</name>
<keyword evidence="2" id="KW-1185">Reference proteome</keyword>
<dbReference type="Proteomes" id="UP000244906">
    <property type="component" value="Unassembled WGS sequence"/>
</dbReference>
<accession>A0A2V1GZ88</accession>
<dbReference type="EMBL" id="QDDL01000005">
    <property type="protein sequence ID" value="PVZ68376.1"/>
    <property type="molecule type" value="Genomic_DNA"/>
</dbReference>
<evidence type="ECO:0000313" key="2">
    <source>
        <dbReference type="Proteomes" id="UP000244906"/>
    </source>
</evidence>
<organism evidence="1 2">
    <name type="scientific">Pelagibaculum spongiae</name>
    <dbReference type="NCBI Taxonomy" id="2080658"/>
    <lineage>
        <taxon>Bacteria</taxon>
        <taxon>Pseudomonadati</taxon>
        <taxon>Pseudomonadota</taxon>
        <taxon>Gammaproteobacteria</taxon>
        <taxon>Oceanospirillales</taxon>
        <taxon>Pelagibaculum</taxon>
    </lineage>
</organism>
<reference evidence="1 2" key="1">
    <citation type="submission" date="2018-04" db="EMBL/GenBank/DDBJ databases">
        <title>Thalassorhabdus spongiae gen. nov., sp. nov., isolated from a marine sponge in South-West Iceland.</title>
        <authorList>
            <person name="Knobloch S."/>
            <person name="Daussin A."/>
            <person name="Johannsson R."/>
            <person name="Marteinsson V.T."/>
        </authorList>
    </citation>
    <scope>NUCLEOTIDE SEQUENCE [LARGE SCALE GENOMIC DNA]</scope>
    <source>
        <strain evidence="1 2">Hp12</strain>
    </source>
</reference>
<comment type="caution">
    <text evidence="1">The sequence shown here is derived from an EMBL/GenBank/DDBJ whole genome shotgun (WGS) entry which is preliminary data.</text>
</comment>
<evidence type="ECO:0000313" key="1">
    <source>
        <dbReference type="EMBL" id="PVZ68376.1"/>
    </source>
</evidence>
<protein>
    <submittedName>
        <fullName evidence="1">Uncharacterized protein</fullName>
    </submittedName>
</protein>
<proteinExistence type="predicted"/>
<sequence>MVLIDGSGCVMKIVNKLVGACAMSLLLLTGCESTGSIQGVSSGGSNVSFEYTQDIFANDGKLTVSMPDGEVFNGKFVQQSTSQSGSTWSIGESSNDDSLLLGDSTTTSSKTQALLIGNRGNSMKCQFQFSDPSFGIDGGGIGSCKISDGRDINLVF</sequence>
<dbReference type="AlphaFoldDB" id="A0A2V1GZ88"/>
<gene>
    <name evidence="1" type="ORF">DC094_13935</name>
</gene>